<proteinExistence type="predicted"/>
<reference evidence="1" key="1">
    <citation type="submission" date="2023-01" db="EMBL/GenBank/DDBJ databases">
        <authorList>
            <person name="Piombo E."/>
        </authorList>
    </citation>
    <scope>NUCLEOTIDE SEQUENCE</scope>
</reference>
<accession>A0AA35MF36</accession>
<protein>
    <submittedName>
        <fullName evidence="1">Uncharacterized protein</fullName>
    </submittedName>
</protein>
<dbReference type="AlphaFoldDB" id="A0AA35MF36"/>
<dbReference type="Proteomes" id="UP001160390">
    <property type="component" value="Unassembled WGS sequence"/>
</dbReference>
<dbReference type="EMBL" id="CABFNP030001276">
    <property type="protein sequence ID" value="CAI6095995.1"/>
    <property type="molecule type" value="Genomic_DNA"/>
</dbReference>
<evidence type="ECO:0000313" key="2">
    <source>
        <dbReference type="Proteomes" id="UP001160390"/>
    </source>
</evidence>
<keyword evidence="2" id="KW-1185">Reference proteome</keyword>
<name>A0AA35MF36_9HYPO</name>
<evidence type="ECO:0000313" key="1">
    <source>
        <dbReference type="EMBL" id="CAI6095995.1"/>
    </source>
</evidence>
<sequence>MTLDTIALRSMGFRVRQFLFVRDESVYQSHVTEGRSLPGMFYRSEAQRSDKDNGKSVLLLKRN</sequence>
<organism evidence="1 2">
    <name type="scientific">Clonostachys chloroleuca</name>
    <dbReference type="NCBI Taxonomy" id="1926264"/>
    <lineage>
        <taxon>Eukaryota</taxon>
        <taxon>Fungi</taxon>
        <taxon>Dikarya</taxon>
        <taxon>Ascomycota</taxon>
        <taxon>Pezizomycotina</taxon>
        <taxon>Sordariomycetes</taxon>
        <taxon>Hypocreomycetidae</taxon>
        <taxon>Hypocreales</taxon>
        <taxon>Bionectriaceae</taxon>
        <taxon>Clonostachys</taxon>
    </lineage>
</organism>
<comment type="caution">
    <text evidence="1">The sequence shown here is derived from an EMBL/GenBank/DDBJ whole genome shotgun (WGS) entry which is preliminary data.</text>
</comment>
<gene>
    <name evidence="1" type="ORF">CCHLO57077_00016767</name>
</gene>